<dbReference type="InterPro" id="IPR052210">
    <property type="entry name" value="LysM1-like"/>
</dbReference>
<dbReference type="STRING" id="1220926.S2IV06"/>
<evidence type="ECO:0000259" key="5">
    <source>
        <dbReference type="PROSITE" id="PS51782"/>
    </source>
</evidence>
<feature type="compositionally biased region" description="Basic and acidic residues" evidence="3">
    <location>
        <begin position="302"/>
        <end position="320"/>
    </location>
</feature>
<evidence type="ECO:0000313" key="6">
    <source>
        <dbReference type="EMBL" id="EPB81476.1"/>
    </source>
</evidence>
<organism evidence="6 7">
    <name type="scientific">Mucor circinelloides f. circinelloides (strain 1006PhL)</name>
    <name type="common">Mucormycosis agent</name>
    <name type="synonym">Calyptromyces circinelloides</name>
    <dbReference type="NCBI Taxonomy" id="1220926"/>
    <lineage>
        <taxon>Eukaryota</taxon>
        <taxon>Fungi</taxon>
        <taxon>Fungi incertae sedis</taxon>
        <taxon>Mucoromycota</taxon>
        <taxon>Mucoromycotina</taxon>
        <taxon>Mucoromycetes</taxon>
        <taxon>Mucorales</taxon>
        <taxon>Mucorineae</taxon>
        <taxon>Mucoraceae</taxon>
        <taxon>Mucor</taxon>
    </lineage>
</organism>
<dbReference type="InterPro" id="IPR036779">
    <property type="entry name" value="LysM_dom_sf"/>
</dbReference>
<reference evidence="7" key="1">
    <citation type="submission" date="2013-05" db="EMBL/GenBank/DDBJ databases">
        <title>The Genome sequence of Mucor circinelloides f. circinelloides 1006PhL.</title>
        <authorList>
            <consortium name="The Broad Institute Genomics Platform"/>
            <person name="Cuomo C."/>
            <person name="Earl A."/>
            <person name="Findley K."/>
            <person name="Lee S.C."/>
            <person name="Walker B."/>
            <person name="Young S."/>
            <person name="Zeng Q."/>
            <person name="Gargeya S."/>
            <person name="Fitzgerald M."/>
            <person name="Haas B."/>
            <person name="Abouelleil A."/>
            <person name="Allen A.W."/>
            <person name="Alvarado L."/>
            <person name="Arachchi H.M."/>
            <person name="Berlin A.M."/>
            <person name="Chapman S.B."/>
            <person name="Gainer-Dewar J."/>
            <person name="Goldberg J."/>
            <person name="Griggs A."/>
            <person name="Gujja S."/>
            <person name="Hansen M."/>
            <person name="Howarth C."/>
            <person name="Imamovic A."/>
            <person name="Ireland A."/>
            <person name="Larimer J."/>
            <person name="McCowan C."/>
            <person name="Murphy C."/>
            <person name="Pearson M."/>
            <person name="Poon T.W."/>
            <person name="Priest M."/>
            <person name="Roberts A."/>
            <person name="Saif S."/>
            <person name="Shea T."/>
            <person name="Sisk P."/>
            <person name="Sykes S."/>
            <person name="Wortman J."/>
            <person name="Nusbaum C."/>
            <person name="Birren B."/>
        </authorList>
    </citation>
    <scope>NUCLEOTIDE SEQUENCE [LARGE SCALE GENOMIC DNA]</scope>
    <source>
        <strain evidence="7">1006PhL</strain>
    </source>
</reference>
<dbReference type="Gene3D" id="3.10.350.10">
    <property type="entry name" value="LysM domain"/>
    <property type="match status" value="2"/>
</dbReference>
<dbReference type="InParanoid" id="S2IV06"/>
<proteinExistence type="predicted"/>
<evidence type="ECO:0000256" key="2">
    <source>
        <dbReference type="ARBA" id="ARBA00023026"/>
    </source>
</evidence>
<dbReference type="PANTHER" id="PTHR34997">
    <property type="entry name" value="AM15"/>
    <property type="match status" value="1"/>
</dbReference>
<feature type="domain" description="LysM" evidence="5">
    <location>
        <begin position="147"/>
        <end position="194"/>
    </location>
</feature>
<dbReference type="InterPro" id="IPR018392">
    <property type="entry name" value="LysM"/>
</dbReference>
<dbReference type="PANTHER" id="PTHR34997:SF1">
    <property type="entry name" value="PEPTIDOGLYCAN-BINDING LYSIN DOMAIN"/>
    <property type="match status" value="1"/>
</dbReference>
<dbReference type="eggNOG" id="KOG2806">
    <property type="taxonomic scope" value="Eukaryota"/>
</dbReference>
<evidence type="ECO:0000256" key="4">
    <source>
        <dbReference type="SAM" id="SignalP"/>
    </source>
</evidence>
<dbReference type="GO" id="GO:0008061">
    <property type="term" value="F:chitin binding"/>
    <property type="evidence" value="ECO:0007669"/>
    <property type="project" value="UniProtKB-KW"/>
</dbReference>
<dbReference type="CDD" id="cd00118">
    <property type="entry name" value="LysM"/>
    <property type="match status" value="2"/>
</dbReference>
<dbReference type="OrthoDB" id="5985073at2759"/>
<sequence length="501" mass="55255">MQIIKSVIIVAAASTVSAFSWRSGIAIVHGNLSIPVNANFAASYLAPFAPEDAVEQPFELIDDHEDLVTNRHGNIVSLRKRGDDCQKYHKAVSGDNCYTLALKYNVAEKSLYEWNDQINSKCTNLYIGKSYCVKKDGETILETACTKTYVVQSTDTCISVSRAHGIELDDFYKMNPSVNKGSCNNLLTGGSYCVKESTKSVANAIVNKAAKKVASSTTTTKTKKRRSTKKKSRSTRASSTRRTKSSKKSKKSTTTTKKTTTTTTTTTTRTTTTRKTTTNKPTTIATTTTRRTTTTTKKPTTTKKEEEPKASSSSDKKDSRKLLQKGSDLTYYWIAHPDDYDHGGKSVTVKTCDGDSLGTVSEKYADALVMEGTGVVGNKVINLGGCSCSDYKCFMEVDKKEDPYGLTSFGSPLRPFITIAANDIKRNTKIYVPSIDGWEIPGSSKKHNGCLLVDDRSWSFDSNHIDFYVYREKNYRSLNGEHKVSSVDIYEGGDCNLLNYI</sequence>
<feature type="region of interest" description="Disordered" evidence="3">
    <location>
        <begin position="211"/>
        <end position="320"/>
    </location>
</feature>
<accession>S2IV06</accession>
<dbReference type="Pfam" id="PF01476">
    <property type="entry name" value="LysM"/>
    <property type="match status" value="2"/>
</dbReference>
<feature type="compositionally biased region" description="Low complexity" evidence="3">
    <location>
        <begin position="252"/>
        <end position="299"/>
    </location>
</feature>
<keyword evidence="1" id="KW-0147">Chitin-binding</keyword>
<evidence type="ECO:0000256" key="3">
    <source>
        <dbReference type="SAM" id="MobiDB-lite"/>
    </source>
</evidence>
<dbReference type="Proteomes" id="UP000014254">
    <property type="component" value="Unassembled WGS sequence"/>
</dbReference>
<dbReference type="SUPFAM" id="SSF54106">
    <property type="entry name" value="LysM domain"/>
    <property type="match status" value="2"/>
</dbReference>
<feature type="signal peptide" evidence="4">
    <location>
        <begin position="1"/>
        <end position="18"/>
    </location>
</feature>
<feature type="chain" id="PRO_5004496913" description="LysM domain-containing protein" evidence="4">
    <location>
        <begin position="19"/>
        <end position="501"/>
    </location>
</feature>
<protein>
    <recommendedName>
        <fullName evidence="5">LysM domain-containing protein</fullName>
    </recommendedName>
</protein>
<dbReference type="AlphaFoldDB" id="S2IV06"/>
<feature type="compositionally biased region" description="Basic residues" evidence="3">
    <location>
        <begin position="221"/>
        <end position="251"/>
    </location>
</feature>
<dbReference type="EMBL" id="KE124172">
    <property type="protein sequence ID" value="EPB81476.1"/>
    <property type="molecule type" value="Genomic_DNA"/>
</dbReference>
<dbReference type="PROSITE" id="PS51782">
    <property type="entry name" value="LYSM"/>
    <property type="match status" value="2"/>
</dbReference>
<evidence type="ECO:0000256" key="1">
    <source>
        <dbReference type="ARBA" id="ARBA00022669"/>
    </source>
</evidence>
<gene>
    <name evidence="6" type="ORF">HMPREF1544_11816</name>
</gene>
<name>S2IV06_MUCC1</name>
<dbReference type="SMART" id="SM00257">
    <property type="entry name" value="LysM"/>
    <property type="match status" value="2"/>
</dbReference>
<dbReference type="CDD" id="cd22785">
    <property type="entry name" value="DPBB_MltA-like"/>
    <property type="match status" value="1"/>
</dbReference>
<dbReference type="VEuPathDB" id="FungiDB:HMPREF1544_11816"/>
<keyword evidence="4" id="KW-0732">Signal</keyword>
<keyword evidence="2" id="KW-0843">Virulence</keyword>
<evidence type="ECO:0000313" key="7">
    <source>
        <dbReference type="Proteomes" id="UP000014254"/>
    </source>
</evidence>
<keyword evidence="7" id="KW-1185">Reference proteome</keyword>
<feature type="domain" description="LysM" evidence="5">
    <location>
        <begin position="87"/>
        <end position="133"/>
    </location>
</feature>